<evidence type="ECO:0000256" key="4">
    <source>
        <dbReference type="ARBA" id="ARBA00023284"/>
    </source>
</evidence>
<proteinExistence type="predicted"/>
<dbReference type="CDD" id="cd02966">
    <property type="entry name" value="TlpA_like_family"/>
    <property type="match status" value="1"/>
</dbReference>
<dbReference type="PANTHER" id="PTHR42852:SF6">
    <property type="entry name" value="THIOL:DISULFIDE INTERCHANGE PROTEIN DSBE"/>
    <property type="match status" value="1"/>
</dbReference>
<dbReference type="InterPro" id="IPR036249">
    <property type="entry name" value="Thioredoxin-like_sf"/>
</dbReference>
<evidence type="ECO:0000256" key="1">
    <source>
        <dbReference type="ARBA" id="ARBA00004196"/>
    </source>
</evidence>
<keyword evidence="5" id="KW-0732">Signal</keyword>
<evidence type="ECO:0000256" key="2">
    <source>
        <dbReference type="ARBA" id="ARBA00022748"/>
    </source>
</evidence>
<sequence>MTRGKLAMALALLLVAWPAAAAGPPPDFTVPEAPVAVPGFSFTDEDGKQKALADYSGKLVLLNLWATWCAPCRKEMPTLDRLEAKLGGPDFEVVALSMDRGGPDVVRKFFAETGVTHLALNIDSSGKAMFTLGALGLPMTLLIDGGGKEIGRLIGPAEWDSPEMTEFISGRIAANRERK</sequence>
<dbReference type="Proteomes" id="UP001287059">
    <property type="component" value="Unassembled WGS sequence"/>
</dbReference>
<evidence type="ECO:0000313" key="7">
    <source>
        <dbReference type="EMBL" id="MDX8477959.1"/>
    </source>
</evidence>
<keyword evidence="8" id="KW-1185">Reference proteome</keyword>
<dbReference type="PANTHER" id="PTHR42852">
    <property type="entry name" value="THIOL:DISULFIDE INTERCHANGE PROTEIN DSBE"/>
    <property type="match status" value="1"/>
</dbReference>
<feature type="domain" description="Thioredoxin" evidence="6">
    <location>
        <begin position="31"/>
        <end position="173"/>
    </location>
</feature>
<accession>A0ABU4XTC3</accession>
<keyword evidence="4" id="KW-0676">Redox-active center</keyword>
<gene>
    <name evidence="7" type="ORF">RFN28_05605</name>
</gene>
<dbReference type="Gene3D" id="3.40.30.10">
    <property type="entry name" value="Glutaredoxin"/>
    <property type="match status" value="1"/>
</dbReference>
<dbReference type="RefSeq" id="WP_320286381.1">
    <property type="nucleotide sequence ID" value="NZ_JAVIIW010000004.1"/>
</dbReference>
<feature type="signal peptide" evidence="5">
    <location>
        <begin position="1"/>
        <end position="21"/>
    </location>
</feature>
<name>A0ABU4XTC3_9HYPH</name>
<comment type="subcellular location">
    <subcellularLocation>
        <location evidence="1">Cell envelope</location>
    </subcellularLocation>
</comment>
<evidence type="ECO:0000256" key="5">
    <source>
        <dbReference type="SAM" id="SignalP"/>
    </source>
</evidence>
<dbReference type="EMBL" id="JAVIIW010000004">
    <property type="protein sequence ID" value="MDX8477959.1"/>
    <property type="molecule type" value="Genomic_DNA"/>
</dbReference>
<comment type="caution">
    <text evidence="7">The sequence shown here is derived from an EMBL/GenBank/DDBJ whole genome shotgun (WGS) entry which is preliminary data.</text>
</comment>
<dbReference type="PROSITE" id="PS00194">
    <property type="entry name" value="THIOREDOXIN_1"/>
    <property type="match status" value="1"/>
</dbReference>
<evidence type="ECO:0000256" key="3">
    <source>
        <dbReference type="ARBA" id="ARBA00023157"/>
    </source>
</evidence>
<dbReference type="InterPro" id="IPR050553">
    <property type="entry name" value="Thioredoxin_ResA/DsbE_sf"/>
</dbReference>
<dbReference type="InterPro" id="IPR000866">
    <property type="entry name" value="AhpC/TSA"/>
</dbReference>
<evidence type="ECO:0000259" key="6">
    <source>
        <dbReference type="PROSITE" id="PS51352"/>
    </source>
</evidence>
<dbReference type="Pfam" id="PF00578">
    <property type="entry name" value="AhpC-TSA"/>
    <property type="match status" value="1"/>
</dbReference>
<dbReference type="SUPFAM" id="SSF52833">
    <property type="entry name" value="Thioredoxin-like"/>
    <property type="match status" value="1"/>
</dbReference>
<evidence type="ECO:0000313" key="8">
    <source>
        <dbReference type="Proteomes" id="UP001287059"/>
    </source>
</evidence>
<feature type="chain" id="PRO_5046590403" evidence="5">
    <location>
        <begin position="22"/>
        <end position="179"/>
    </location>
</feature>
<reference evidence="7 8" key="1">
    <citation type="submission" date="2023-08" db="EMBL/GenBank/DDBJ databases">
        <title>Implementing the SeqCode for naming new Mesorhizobium species isolated from Vachellia karroo root nodules.</title>
        <authorList>
            <person name="Van Lill M."/>
        </authorList>
    </citation>
    <scope>NUCLEOTIDE SEQUENCE [LARGE SCALE GENOMIC DNA]</scope>
    <source>
        <strain evidence="7 8">VK24D</strain>
    </source>
</reference>
<keyword evidence="2" id="KW-0201">Cytochrome c-type biogenesis</keyword>
<protein>
    <submittedName>
        <fullName evidence="7">TlpA disulfide reductase family protein</fullName>
    </submittedName>
</protein>
<dbReference type="InterPro" id="IPR013766">
    <property type="entry name" value="Thioredoxin_domain"/>
</dbReference>
<dbReference type="PROSITE" id="PS51352">
    <property type="entry name" value="THIOREDOXIN_2"/>
    <property type="match status" value="1"/>
</dbReference>
<dbReference type="InterPro" id="IPR017937">
    <property type="entry name" value="Thioredoxin_CS"/>
</dbReference>
<organism evidence="7 8">
    <name type="scientific">Mesorhizobium album</name>
    <dbReference type="NCBI Taxonomy" id="3072314"/>
    <lineage>
        <taxon>Bacteria</taxon>
        <taxon>Pseudomonadati</taxon>
        <taxon>Pseudomonadota</taxon>
        <taxon>Alphaproteobacteria</taxon>
        <taxon>Hyphomicrobiales</taxon>
        <taxon>Phyllobacteriaceae</taxon>
        <taxon>Mesorhizobium</taxon>
    </lineage>
</organism>
<keyword evidence="3" id="KW-1015">Disulfide bond</keyword>